<accession>A0A4R6T5Z0</accession>
<dbReference type="RefSeq" id="WP_133551686.1">
    <property type="nucleotide sequence ID" value="NZ_SNYF01000005.1"/>
</dbReference>
<keyword evidence="6" id="KW-1185">Reference proteome</keyword>
<dbReference type="GO" id="GO:0020037">
    <property type="term" value="F:heme binding"/>
    <property type="evidence" value="ECO:0007669"/>
    <property type="project" value="InterPro"/>
</dbReference>
<organism evidence="5 6">
    <name type="scientific">Algoriphagus boseongensis</name>
    <dbReference type="NCBI Taxonomy" id="1442587"/>
    <lineage>
        <taxon>Bacteria</taxon>
        <taxon>Pseudomonadati</taxon>
        <taxon>Bacteroidota</taxon>
        <taxon>Cytophagia</taxon>
        <taxon>Cytophagales</taxon>
        <taxon>Cyclobacteriaceae</taxon>
        <taxon>Algoriphagus</taxon>
    </lineage>
</organism>
<dbReference type="InterPro" id="IPR011444">
    <property type="entry name" value="DUF1549"/>
</dbReference>
<dbReference type="InterPro" id="IPR036909">
    <property type="entry name" value="Cyt_c-like_dom_sf"/>
</dbReference>
<dbReference type="AlphaFoldDB" id="A0A4R6T5Z0"/>
<dbReference type="Pfam" id="PF07587">
    <property type="entry name" value="PSD1"/>
    <property type="match status" value="1"/>
</dbReference>
<feature type="transmembrane region" description="Helical" evidence="1">
    <location>
        <begin position="7"/>
        <end position="23"/>
    </location>
</feature>
<proteinExistence type="predicted"/>
<evidence type="ECO:0000256" key="1">
    <source>
        <dbReference type="SAM" id="Phobius"/>
    </source>
</evidence>
<dbReference type="PANTHER" id="PTHR35889:SF3">
    <property type="entry name" value="F-BOX DOMAIN-CONTAINING PROTEIN"/>
    <property type="match status" value="1"/>
</dbReference>
<comment type="caution">
    <text evidence="5">The sequence shown here is derived from an EMBL/GenBank/DDBJ whole genome shotgun (WGS) entry which is preliminary data.</text>
</comment>
<evidence type="ECO:0000259" key="3">
    <source>
        <dbReference type="Pfam" id="PF07587"/>
    </source>
</evidence>
<dbReference type="Proteomes" id="UP000294535">
    <property type="component" value="Unassembled WGS sequence"/>
</dbReference>
<dbReference type="Pfam" id="PF07635">
    <property type="entry name" value="PSCyt1"/>
    <property type="match status" value="1"/>
</dbReference>
<gene>
    <name evidence="5" type="ORF">DFQ04_0139</name>
</gene>
<evidence type="ECO:0000259" key="4">
    <source>
        <dbReference type="Pfam" id="PF07635"/>
    </source>
</evidence>
<dbReference type="OrthoDB" id="1450284at2"/>
<evidence type="ECO:0000259" key="2">
    <source>
        <dbReference type="Pfam" id="PF07583"/>
    </source>
</evidence>
<keyword evidence="1" id="KW-1133">Transmembrane helix</keyword>
<dbReference type="InterPro" id="IPR011429">
    <property type="entry name" value="Cyt_c_Planctomycete-type"/>
</dbReference>
<reference evidence="5 6" key="1">
    <citation type="submission" date="2019-03" db="EMBL/GenBank/DDBJ databases">
        <title>Genomic Encyclopedia of Type Strains, Phase III (KMG-III): the genomes of soil and plant-associated and newly described type strains.</title>
        <authorList>
            <person name="Whitman W."/>
        </authorList>
    </citation>
    <scope>NUCLEOTIDE SEQUENCE [LARGE SCALE GENOMIC DNA]</scope>
    <source>
        <strain evidence="5 6">CECT 8446</strain>
    </source>
</reference>
<dbReference type="InterPro" id="IPR022655">
    <property type="entry name" value="DUF1553"/>
</dbReference>
<feature type="domain" description="DUF1549" evidence="2">
    <location>
        <begin position="157"/>
        <end position="360"/>
    </location>
</feature>
<dbReference type="Pfam" id="PF07583">
    <property type="entry name" value="PSCyt2"/>
    <property type="match status" value="1"/>
</dbReference>
<evidence type="ECO:0000313" key="6">
    <source>
        <dbReference type="Proteomes" id="UP000294535"/>
    </source>
</evidence>
<dbReference type="GO" id="GO:0009055">
    <property type="term" value="F:electron transfer activity"/>
    <property type="evidence" value="ECO:0007669"/>
    <property type="project" value="InterPro"/>
</dbReference>
<keyword evidence="1" id="KW-0812">Transmembrane</keyword>
<name>A0A4R6T5Z0_9BACT</name>
<feature type="domain" description="Cytochrome C Planctomycete-type" evidence="4">
    <location>
        <begin position="43"/>
        <end position="99"/>
    </location>
</feature>
<sequence length="907" mass="103804">MNRQRLALLFTFFIGVLLLFFFWNQEDEVDFSSQVKPILNTHCISCHGGVKKNGDFSLLFEEEAFAPTKSGHPAIIPGDPNGSELIRRLTESDPELRMPYQGEPLSEDEIDILKKWIKQGAKWGKHWAYEPVKEPEISRKPKTAGLNSGEENYSSSIDFFIQEKLKSVGLTPSPEENSSRLIRRLAMDLTGLPPSDSLVRDFSSGKISYEQAVDQLLSADAYGEKWATWWLDLARYADTKGYERDVSRTFWPYRDYVIRSFNADKPFDQFTIEQLAGDLLPNPTQEQLTATAFHRNTMNNDEGGTEDEEFRVAAVLDRINTTYEVWQSTTMACVQCHSHPYDPIRHEEYYQSMAFFNNTRDEDTHDEEPKLRFYEEEDEKKISSIVYWVEKHEGKQAAQHRADFLKFLEPKYAAHLATNFQKAELIDTKWLGLQSGGSATYLKINTLGSDQLLLNYRSGLDGTQMKIRKDGPDGEIMAQFVLGKTQGDFVLSIPFKPIQESVDLYFEAKNPKASPQQNTSAIVWFAFVPTLKGQEYLGFATIKKNWEELLQWKGTKLPILIENPSYMRRTSYVFERGNWMIHGEEAPPQTPKELGNWQESWPKNRLGFAYWLTSPENPLTARTLVNRIWDQLFGRGLVSSLENMGTQADPPSHPELLDYLAWKTMNDYGWSMKSLIREIVNSSTYRQSSEISPEAYKLDPSNQWYSRGPRFRLSAEQVRDQALAVSGLLSSKMYGKPVMPPQPEGIWQTVYNGEFWVESEGEDRYRRGIYTFLKRTSPYPSFVSFDAGSREVCLGKRLVTNTPLQALVTLNDPVFLEAAKKLAEKEMKKSGNNPEKTIEGIYHSLLFQAISNSKKQAMLDLFNSAKSEFEANPEQREDFFPDASSDLAAMAVVANAMMNLDEFLTKP</sequence>
<dbReference type="EMBL" id="SNYF01000005">
    <property type="protein sequence ID" value="TDQ18340.1"/>
    <property type="molecule type" value="Genomic_DNA"/>
</dbReference>
<keyword evidence="1" id="KW-0472">Membrane</keyword>
<feature type="domain" description="DUF1553" evidence="3">
    <location>
        <begin position="604"/>
        <end position="860"/>
    </location>
</feature>
<evidence type="ECO:0000313" key="5">
    <source>
        <dbReference type="EMBL" id="TDQ18340.1"/>
    </source>
</evidence>
<protein>
    <submittedName>
        <fullName evidence="5">Cytochrome c</fullName>
    </submittedName>
</protein>
<dbReference type="SUPFAM" id="SSF46626">
    <property type="entry name" value="Cytochrome c"/>
    <property type="match status" value="1"/>
</dbReference>
<dbReference type="PANTHER" id="PTHR35889">
    <property type="entry name" value="CYCLOINULO-OLIGOSACCHARIDE FRUCTANOTRANSFERASE-RELATED"/>
    <property type="match status" value="1"/>
</dbReference>